<evidence type="ECO:0000313" key="3">
    <source>
        <dbReference type="EMBL" id="KAK9706887.1"/>
    </source>
</evidence>
<sequence>MEFQECDIMFSDEYSSSDQSSPNGFYSISTRNRNKMMTKTKKKDVQRSSSSTPLNIPGNSSSSSPSSSFRYNDFNGFVCFGDEFYDENEIVPPHVIVDRRSSEFNRIGKGKKNLIHFRNSILKLTGFLES</sequence>
<comment type="caution">
    <text evidence="3">The sequence shown here is derived from an EMBL/GenBank/DDBJ whole genome shotgun (WGS) entry which is preliminary data.</text>
</comment>
<protein>
    <submittedName>
        <fullName evidence="3">Uncharacterized protein</fullName>
    </submittedName>
</protein>
<name>A0AAW1JQV7_SAPOF</name>
<accession>A0AAW1JQV7</accession>
<evidence type="ECO:0000256" key="1">
    <source>
        <dbReference type="ARBA" id="ARBA00034773"/>
    </source>
</evidence>
<dbReference type="Pfam" id="PF04520">
    <property type="entry name" value="Senescence_reg"/>
    <property type="match status" value="1"/>
</dbReference>
<dbReference type="PANTHER" id="PTHR33083">
    <property type="entry name" value="EXPRESSED PROTEIN"/>
    <property type="match status" value="1"/>
</dbReference>
<dbReference type="AlphaFoldDB" id="A0AAW1JQV7"/>
<dbReference type="GO" id="GO:0010150">
    <property type="term" value="P:leaf senescence"/>
    <property type="evidence" value="ECO:0007669"/>
    <property type="project" value="UniProtKB-ARBA"/>
</dbReference>
<dbReference type="EMBL" id="JBDFQZ010000007">
    <property type="protein sequence ID" value="KAK9706887.1"/>
    <property type="molecule type" value="Genomic_DNA"/>
</dbReference>
<reference evidence="3" key="1">
    <citation type="submission" date="2024-03" db="EMBL/GenBank/DDBJ databases">
        <title>WGS assembly of Saponaria officinalis var. Norfolk2.</title>
        <authorList>
            <person name="Jenkins J."/>
            <person name="Shu S."/>
            <person name="Grimwood J."/>
            <person name="Barry K."/>
            <person name="Goodstein D."/>
            <person name="Schmutz J."/>
            <person name="Leebens-Mack J."/>
            <person name="Osbourn A."/>
        </authorList>
    </citation>
    <scope>NUCLEOTIDE SEQUENCE [LARGE SCALE GENOMIC DNA]</scope>
    <source>
        <strain evidence="3">JIC</strain>
    </source>
</reference>
<dbReference type="Proteomes" id="UP001443914">
    <property type="component" value="Unassembled WGS sequence"/>
</dbReference>
<comment type="similarity">
    <text evidence="1">Belongs to the senescence regulator S40 family.</text>
</comment>
<feature type="compositionally biased region" description="Low complexity" evidence="2">
    <location>
        <begin position="12"/>
        <end position="21"/>
    </location>
</feature>
<feature type="compositionally biased region" description="Polar residues" evidence="2">
    <location>
        <begin position="47"/>
        <end position="59"/>
    </location>
</feature>
<dbReference type="InterPro" id="IPR007608">
    <property type="entry name" value="Senescence_reg_S40"/>
</dbReference>
<gene>
    <name evidence="3" type="ORF">RND81_07G158600</name>
</gene>
<dbReference type="PANTHER" id="PTHR33083:SF49">
    <property type="entry name" value="SENESCENCE REGULATOR"/>
    <property type="match status" value="1"/>
</dbReference>
<proteinExistence type="inferred from homology"/>
<feature type="compositionally biased region" description="Basic residues" evidence="2">
    <location>
        <begin position="32"/>
        <end position="44"/>
    </location>
</feature>
<keyword evidence="4" id="KW-1185">Reference proteome</keyword>
<evidence type="ECO:0000313" key="4">
    <source>
        <dbReference type="Proteomes" id="UP001443914"/>
    </source>
</evidence>
<feature type="region of interest" description="Disordered" evidence="2">
    <location>
        <begin position="12"/>
        <end position="69"/>
    </location>
</feature>
<evidence type="ECO:0000256" key="2">
    <source>
        <dbReference type="SAM" id="MobiDB-lite"/>
    </source>
</evidence>
<organism evidence="3 4">
    <name type="scientific">Saponaria officinalis</name>
    <name type="common">Common soapwort</name>
    <name type="synonym">Lychnis saponaria</name>
    <dbReference type="NCBI Taxonomy" id="3572"/>
    <lineage>
        <taxon>Eukaryota</taxon>
        <taxon>Viridiplantae</taxon>
        <taxon>Streptophyta</taxon>
        <taxon>Embryophyta</taxon>
        <taxon>Tracheophyta</taxon>
        <taxon>Spermatophyta</taxon>
        <taxon>Magnoliopsida</taxon>
        <taxon>eudicotyledons</taxon>
        <taxon>Gunneridae</taxon>
        <taxon>Pentapetalae</taxon>
        <taxon>Caryophyllales</taxon>
        <taxon>Caryophyllaceae</taxon>
        <taxon>Caryophylleae</taxon>
        <taxon>Saponaria</taxon>
    </lineage>
</organism>